<dbReference type="Proteomes" id="UP000309872">
    <property type="component" value="Unassembled WGS sequence"/>
</dbReference>
<dbReference type="PANTHER" id="PTHR12526:SF572">
    <property type="entry name" value="BLL5144 PROTEIN"/>
    <property type="match status" value="1"/>
</dbReference>
<dbReference type="RefSeq" id="WP_136821866.1">
    <property type="nucleotide sequence ID" value="NZ_BMJX01000005.1"/>
</dbReference>
<evidence type="ECO:0000259" key="1">
    <source>
        <dbReference type="Pfam" id="PF00534"/>
    </source>
</evidence>
<evidence type="ECO:0000313" key="3">
    <source>
        <dbReference type="Proteomes" id="UP000309872"/>
    </source>
</evidence>
<dbReference type="Gene3D" id="3.40.50.2000">
    <property type="entry name" value="Glycogen Phosphorylase B"/>
    <property type="match status" value="2"/>
</dbReference>
<dbReference type="GO" id="GO:0016740">
    <property type="term" value="F:transferase activity"/>
    <property type="evidence" value="ECO:0007669"/>
    <property type="project" value="UniProtKB-KW"/>
</dbReference>
<dbReference type="PANTHER" id="PTHR12526">
    <property type="entry name" value="GLYCOSYLTRANSFERASE"/>
    <property type="match status" value="1"/>
</dbReference>
<accession>A0A4U0GYT5</accession>
<proteinExistence type="predicted"/>
<name>A0A4U0GYT5_9SPHI</name>
<comment type="caution">
    <text evidence="2">The sequence shown here is derived from an EMBL/GenBank/DDBJ whole genome shotgun (WGS) entry which is preliminary data.</text>
</comment>
<dbReference type="CDD" id="cd03822">
    <property type="entry name" value="GT4_mannosyltransferase-like"/>
    <property type="match status" value="1"/>
</dbReference>
<organism evidence="2 3">
    <name type="scientific">Sphingobacterium alkalisoli</name>
    <dbReference type="NCBI Taxonomy" id="1874115"/>
    <lineage>
        <taxon>Bacteria</taxon>
        <taxon>Pseudomonadati</taxon>
        <taxon>Bacteroidota</taxon>
        <taxon>Sphingobacteriia</taxon>
        <taxon>Sphingobacteriales</taxon>
        <taxon>Sphingobacteriaceae</taxon>
        <taxon>Sphingobacterium</taxon>
    </lineage>
</organism>
<feature type="domain" description="Glycosyl transferase family 1" evidence="1">
    <location>
        <begin position="182"/>
        <end position="347"/>
    </location>
</feature>
<dbReference type="SUPFAM" id="SSF48208">
    <property type="entry name" value="Six-hairpin glycosidases"/>
    <property type="match status" value="1"/>
</dbReference>
<keyword evidence="3" id="KW-1185">Reference proteome</keyword>
<dbReference type="SUPFAM" id="SSF53756">
    <property type="entry name" value="UDP-Glycosyltransferase/glycogen phosphorylase"/>
    <property type="match status" value="1"/>
</dbReference>
<evidence type="ECO:0000313" key="2">
    <source>
        <dbReference type="EMBL" id="TJY63874.1"/>
    </source>
</evidence>
<dbReference type="InterPro" id="IPR008928">
    <property type="entry name" value="6-hairpin_glycosidase_sf"/>
</dbReference>
<gene>
    <name evidence="2" type="ORF">FAZ19_16565</name>
</gene>
<dbReference type="AlphaFoldDB" id="A0A4U0GYT5"/>
<reference evidence="2 3" key="1">
    <citation type="submission" date="2019-04" db="EMBL/GenBank/DDBJ databases">
        <title>Sphingobacterium olei sp. nov., isolated from oil-contaminated soil.</title>
        <authorList>
            <person name="Liu B."/>
        </authorList>
    </citation>
    <scope>NUCLEOTIDE SEQUENCE [LARGE SCALE GENOMIC DNA]</scope>
    <source>
        <strain evidence="2 3">Y3L14</strain>
    </source>
</reference>
<keyword evidence="2" id="KW-0808">Transferase</keyword>
<sequence>MKIAYISSYHPRQCGIATFTHDIFSAISFNDTSPRIEQHIFALTDEGEKYEYPDEVVFSIEQQEEDDYIKAAEYINTNAYDVCMLEHEYGIFGGKSGAFVLSLLDHLHIPLIVNLHTVLETPTVDERSILMRIAHRASKIVVMSQFAIELLSRVYKITETKTLCIPHGVPQFVVKHRDAKNQLDLADRKVIMTFGFIGRSKGIDVAIRALPAVVNKFPEVLYLVVGKTHPNILKQAGEEYRESLEALVVELNLQNNVRFVNSFVDITDLSLYLSACDIYITPYVNEAQITSGTLSFAVGAGAAVLSTPYWHAKEMLAEGRGVLFDFNDSENLAAIIVELFSNADKLNGIRGKAHEYGQELSWQKLGVRYLDLFEKVVLRETEKSAQNSITELIQELPEFDLMHIKRLTNHVGILQHARYATPNYHHGYCLDDNCRAMLLTLMAYETEPSEELCELMSIYLSYVHYMQMDNGKFRNFMSFANAFLDAEGTEDSFGRTIWSLGYLLKTAPLPDFYQIGKELFFNAVPHFRSLKSVRAVAYTMLGVVCYLEYQPNDKDILDELCTMAHYIANEYRQNSTENWRWFEKIISYDNALLPLSMLKAGKILKDDSLIEVGMKSFGFLDQLLFDKHYLSIIGNTNWYVKDSGKSKFGQQPIEVSTVVLLYHQVYEMTLEEKYLTRMVQSFQWFLGRNELNLSLYDSETKGCCDGLESHGLNRNQGAESTICFWISYLDVKRVLTTLI</sequence>
<dbReference type="GO" id="GO:0005975">
    <property type="term" value="P:carbohydrate metabolic process"/>
    <property type="evidence" value="ECO:0007669"/>
    <property type="project" value="InterPro"/>
</dbReference>
<protein>
    <submittedName>
        <fullName evidence="2">Glycosyltransferase</fullName>
    </submittedName>
</protein>
<dbReference type="Pfam" id="PF00534">
    <property type="entry name" value="Glycos_transf_1"/>
    <property type="match status" value="1"/>
</dbReference>
<dbReference type="OrthoDB" id="9765330at2"/>
<dbReference type="InterPro" id="IPR001296">
    <property type="entry name" value="Glyco_trans_1"/>
</dbReference>
<dbReference type="EMBL" id="SUKA01000005">
    <property type="protein sequence ID" value="TJY63874.1"/>
    <property type="molecule type" value="Genomic_DNA"/>
</dbReference>